<feature type="region of interest" description="Disordered" evidence="1">
    <location>
        <begin position="1"/>
        <end position="31"/>
    </location>
</feature>
<dbReference type="EMBL" id="BMSZ01000051">
    <property type="protein sequence ID" value="GGS83770.1"/>
    <property type="molecule type" value="Genomic_DNA"/>
</dbReference>
<gene>
    <name evidence="2" type="ORF">GCM10010253_67690</name>
</gene>
<accession>A0ABQ2TPJ7</accession>
<proteinExistence type="predicted"/>
<comment type="caution">
    <text evidence="2">The sequence shown here is derived from an EMBL/GenBank/DDBJ whole genome shotgun (WGS) entry which is preliminary data.</text>
</comment>
<sequence>MRVKGDLQHEPPGGIDSEPDDHGLGRSRGSLTTKMHLAAEQGQKPLSLLITAGAPARQPAVPAGP</sequence>
<protein>
    <recommendedName>
        <fullName evidence="4">Transposase</fullName>
    </recommendedName>
</protein>
<reference evidence="3" key="1">
    <citation type="journal article" date="2019" name="Int. J. Syst. Evol. Microbiol.">
        <title>The Global Catalogue of Microorganisms (GCM) 10K type strain sequencing project: providing services to taxonomists for standard genome sequencing and annotation.</title>
        <authorList>
            <consortium name="The Broad Institute Genomics Platform"/>
            <consortium name="The Broad Institute Genome Sequencing Center for Infectious Disease"/>
            <person name="Wu L."/>
            <person name="Ma J."/>
        </authorList>
    </citation>
    <scope>NUCLEOTIDE SEQUENCE [LARGE SCALE GENOMIC DNA]</scope>
    <source>
        <strain evidence="3">JCM 4350</strain>
    </source>
</reference>
<evidence type="ECO:0008006" key="4">
    <source>
        <dbReference type="Google" id="ProtNLM"/>
    </source>
</evidence>
<keyword evidence="3" id="KW-1185">Reference proteome</keyword>
<evidence type="ECO:0000313" key="2">
    <source>
        <dbReference type="EMBL" id="GGS83770.1"/>
    </source>
</evidence>
<evidence type="ECO:0000313" key="3">
    <source>
        <dbReference type="Proteomes" id="UP000659767"/>
    </source>
</evidence>
<organism evidence="2 3">
    <name type="scientific">Streptomyces badius</name>
    <dbReference type="NCBI Taxonomy" id="1941"/>
    <lineage>
        <taxon>Bacteria</taxon>
        <taxon>Bacillati</taxon>
        <taxon>Actinomycetota</taxon>
        <taxon>Actinomycetes</taxon>
        <taxon>Kitasatosporales</taxon>
        <taxon>Streptomycetaceae</taxon>
        <taxon>Streptomyces</taxon>
    </lineage>
</organism>
<dbReference type="Proteomes" id="UP000659767">
    <property type="component" value="Unassembled WGS sequence"/>
</dbReference>
<evidence type="ECO:0000256" key="1">
    <source>
        <dbReference type="SAM" id="MobiDB-lite"/>
    </source>
</evidence>
<name>A0ABQ2TPJ7_STRBA</name>